<dbReference type="EMBL" id="LSRX01000686">
    <property type="protein sequence ID" value="OLP90950.1"/>
    <property type="molecule type" value="Genomic_DNA"/>
</dbReference>
<accession>A0A1Q9D736</accession>
<dbReference type="AlphaFoldDB" id="A0A1Q9D736"/>
<sequence>MDILAWADDQNVVIQDDRVPFGNFIWRYILISIFMFSFRFIFPCHVLVVDFHFGLGYSLCDIVLPFLRVVKLLCWQQENLCETTAELIVGSLNWSTSSKANPECGLHLTVASGAPVVVDFIRDFESVFAGASALDDAKPPAPKGAAASSSARQGPATLTL</sequence>
<feature type="region of interest" description="Disordered" evidence="1">
    <location>
        <begin position="136"/>
        <end position="160"/>
    </location>
</feature>
<protein>
    <submittedName>
        <fullName evidence="3">Uncharacterized protein</fullName>
    </submittedName>
</protein>
<keyword evidence="2" id="KW-0472">Membrane</keyword>
<evidence type="ECO:0000256" key="2">
    <source>
        <dbReference type="SAM" id="Phobius"/>
    </source>
</evidence>
<gene>
    <name evidence="3" type="ORF">AK812_SmicGene27413</name>
</gene>
<keyword evidence="4" id="KW-1185">Reference proteome</keyword>
<proteinExistence type="predicted"/>
<evidence type="ECO:0000313" key="3">
    <source>
        <dbReference type="EMBL" id="OLP90950.1"/>
    </source>
</evidence>
<dbReference type="Proteomes" id="UP000186817">
    <property type="component" value="Unassembled WGS sequence"/>
</dbReference>
<evidence type="ECO:0000313" key="4">
    <source>
        <dbReference type="Proteomes" id="UP000186817"/>
    </source>
</evidence>
<reference evidence="3 4" key="1">
    <citation type="submission" date="2016-02" db="EMBL/GenBank/DDBJ databases">
        <title>Genome analysis of coral dinoflagellate symbionts highlights evolutionary adaptations to a symbiotic lifestyle.</title>
        <authorList>
            <person name="Aranda M."/>
            <person name="Li Y."/>
            <person name="Liew Y.J."/>
            <person name="Baumgarten S."/>
            <person name="Simakov O."/>
            <person name="Wilson M."/>
            <person name="Piel J."/>
            <person name="Ashoor H."/>
            <person name="Bougouffa S."/>
            <person name="Bajic V.B."/>
            <person name="Ryu T."/>
            <person name="Ravasi T."/>
            <person name="Bayer T."/>
            <person name="Micklem G."/>
            <person name="Kim H."/>
            <person name="Bhak J."/>
            <person name="Lajeunesse T.C."/>
            <person name="Voolstra C.R."/>
        </authorList>
    </citation>
    <scope>NUCLEOTIDE SEQUENCE [LARGE SCALE GENOMIC DNA]</scope>
    <source>
        <strain evidence="3 4">CCMP2467</strain>
    </source>
</reference>
<comment type="caution">
    <text evidence="3">The sequence shown here is derived from an EMBL/GenBank/DDBJ whole genome shotgun (WGS) entry which is preliminary data.</text>
</comment>
<feature type="transmembrane region" description="Helical" evidence="2">
    <location>
        <begin position="25"/>
        <end position="49"/>
    </location>
</feature>
<keyword evidence="2" id="KW-1133">Transmembrane helix</keyword>
<evidence type="ECO:0000256" key="1">
    <source>
        <dbReference type="SAM" id="MobiDB-lite"/>
    </source>
</evidence>
<keyword evidence="2" id="KW-0812">Transmembrane</keyword>
<organism evidence="3 4">
    <name type="scientific">Symbiodinium microadriaticum</name>
    <name type="common">Dinoflagellate</name>
    <name type="synonym">Zooxanthella microadriatica</name>
    <dbReference type="NCBI Taxonomy" id="2951"/>
    <lineage>
        <taxon>Eukaryota</taxon>
        <taxon>Sar</taxon>
        <taxon>Alveolata</taxon>
        <taxon>Dinophyceae</taxon>
        <taxon>Suessiales</taxon>
        <taxon>Symbiodiniaceae</taxon>
        <taxon>Symbiodinium</taxon>
    </lineage>
</organism>
<name>A0A1Q9D736_SYMMI</name>